<organism evidence="14 15">
    <name type="scientific">Sporolactobacillus mangiferae</name>
    <dbReference type="NCBI Taxonomy" id="2940498"/>
    <lineage>
        <taxon>Bacteria</taxon>
        <taxon>Bacillati</taxon>
        <taxon>Bacillota</taxon>
        <taxon>Bacilli</taxon>
        <taxon>Bacillales</taxon>
        <taxon>Sporolactobacillaceae</taxon>
        <taxon>Sporolactobacillus</taxon>
    </lineage>
</organism>
<keyword evidence="5 11" id="KW-0378">Hydrolase</keyword>
<dbReference type="Pfam" id="PF02882">
    <property type="entry name" value="THF_DHG_CYH_C"/>
    <property type="match status" value="1"/>
</dbReference>
<accession>A0ABT0MCG8</accession>
<dbReference type="PRINTS" id="PR00085">
    <property type="entry name" value="THFDHDRGNASE"/>
</dbReference>
<keyword evidence="10 11" id="KW-0511">Multifunctional enzyme</keyword>
<comment type="function">
    <text evidence="11">Catalyzes the oxidation of 5,10-methylenetetrahydrofolate to 5,10-methenyltetrahydrofolate and then the hydrolysis of 5,10-methenyltetrahydrofolate to 10-formyltetrahydrofolate.</text>
</comment>
<comment type="similarity">
    <text evidence="11">Belongs to the tetrahydrofolate dehydrogenase/cyclohydrolase family.</text>
</comment>
<evidence type="ECO:0000313" key="14">
    <source>
        <dbReference type="EMBL" id="MCL1632571.1"/>
    </source>
</evidence>
<dbReference type="EC" id="1.5.1.5" evidence="11"/>
<evidence type="ECO:0000256" key="11">
    <source>
        <dbReference type="HAMAP-Rule" id="MF_01576"/>
    </source>
</evidence>
<dbReference type="Proteomes" id="UP001203004">
    <property type="component" value="Unassembled WGS sequence"/>
</dbReference>
<protein>
    <recommendedName>
        <fullName evidence="11">Bifunctional protein FolD</fullName>
    </recommendedName>
    <domain>
        <recommendedName>
            <fullName evidence="11">Methylenetetrahydrofolate dehydrogenase</fullName>
            <ecNumber evidence="11">1.5.1.5</ecNumber>
        </recommendedName>
    </domain>
    <domain>
        <recommendedName>
            <fullName evidence="11">Methenyltetrahydrofolate cyclohydrolase</fullName>
            <ecNumber evidence="11">3.5.4.9</ecNumber>
        </recommendedName>
    </domain>
</protein>
<feature type="domain" description="Tetrahydrofolate dehydrogenase/cyclohydrolase catalytic" evidence="12">
    <location>
        <begin position="6"/>
        <end position="120"/>
    </location>
</feature>
<keyword evidence="9 11" id="KW-0486">Methionine biosynthesis</keyword>
<comment type="caution">
    <text evidence="14">The sequence shown here is derived from an EMBL/GenBank/DDBJ whole genome shotgun (WGS) entry which is preliminary data.</text>
</comment>
<dbReference type="PANTHER" id="PTHR48099:SF5">
    <property type="entry name" value="C-1-TETRAHYDROFOLATE SYNTHASE, CYTOPLASMIC"/>
    <property type="match status" value="1"/>
</dbReference>
<evidence type="ECO:0000256" key="10">
    <source>
        <dbReference type="ARBA" id="ARBA00023268"/>
    </source>
</evidence>
<dbReference type="PROSITE" id="PS00766">
    <property type="entry name" value="THF_DHG_CYH_1"/>
    <property type="match status" value="1"/>
</dbReference>
<name>A0ABT0MCG8_9BACL</name>
<sequence>MVAKLIDGKAIAAAKRQAIKAHINILKRQGMIPGLAVISIGSDPASEAYVRGKVRDCIEVGIHSEVIRFSENVTEEQLLREIRALNVDDHIHGMLIQLPLPEHISKWKVAQTIGPEKDIDGFHPVNIGKVAANEGGFVPCTAAGIIEMIRETGVSVSGQHVVIAGRSTVVGKPLALLFLNQDATVTICHSRTRQLFQYTRQADILVAATGKEALFHAGDIKPGAIVIDVGMTRSAEGNLVGDVAFEEVKNKASLITPVPGGVGPMTRVMLLEHTLIAAEQQRKKGS</sequence>
<dbReference type="GO" id="GO:0004477">
    <property type="term" value="F:methenyltetrahydrofolate cyclohydrolase activity"/>
    <property type="evidence" value="ECO:0007669"/>
    <property type="project" value="UniProtKB-EC"/>
</dbReference>
<keyword evidence="7 11" id="KW-0560">Oxidoreductase</keyword>
<dbReference type="CDD" id="cd01080">
    <property type="entry name" value="NAD_bind_m-THF_DH_Cyclohyd"/>
    <property type="match status" value="1"/>
</dbReference>
<keyword evidence="8 11" id="KW-0368">Histidine biosynthesis</keyword>
<dbReference type="InterPro" id="IPR046346">
    <property type="entry name" value="Aminoacid_DH-like_N_sf"/>
</dbReference>
<dbReference type="SUPFAM" id="SSF51735">
    <property type="entry name" value="NAD(P)-binding Rossmann-fold domains"/>
    <property type="match status" value="1"/>
</dbReference>
<evidence type="ECO:0000259" key="13">
    <source>
        <dbReference type="Pfam" id="PF02882"/>
    </source>
</evidence>
<comment type="subunit">
    <text evidence="11">Homodimer.</text>
</comment>
<evidence type="ECO:0000256" key="6">
    <source>
        <dbReference type="ARBA" id="ARBA00022857"/>
    </source>
</evidence>
<evidence type="ECO:0000256" key="9">
    <source>
        <dbReference type="ARBA" id="ARBA00023167"/>
    </source>
</evidence>
<feature type="domain" description="Tetrahydrofolate dehydrogenase/cyclohydrolase NAD(P)-binding" evidence="13">
    <location>
        <begin position="139"/>
        <end position="281"/>
    </location>
</feature>
<comment type="pathway">
    <text evidence="1 11">One-carbon metabolism; tetrahydrofolate interconversion.</text>
</comment>
<evidence type="ECO:0000256" key="4">
    <source>
        <dbReference type="ARBA" id="ARBA00022755"/>
    </source>
</evidence>
<comment type="caution">
    <text evidence="11">Lacks conserved residue(s) required for the propagation of feature annotation.</text>
</comment>
<evidence type="ECO:0000313" key="15">
    <source>
        <dbReference type="Proteomes" id="UP001203004"/>
    </source>
</evidence>
<comment type="catalytic activity">
    <reaction evidence="11">
        <text>(6R)-5,10-methenyltetrahydrofolate + H2O = (6R)-10-formyltetrahydrofolate + H(+)</text>
        <dbReference type="Rhea" id="RHEA:23700"/>
        <dbReference type="ChEBI" id="CHEBI:15377"/>
        <dbReference type="ChEBI" id="CHEBI:15378"/>
        <dbReference type="ChEBI" id="CHEBI:57455"/>
        <dbReference type="ChEBI" id="CHEBI:195366"/>
        <dbReference type="EC" id="3.5.4.9"/>
    </reaction>
</comment>
<evidence type="ECO:0000256" key="8">
    <source>
        <dbReference type="ARBA" id="ARBA00023102"/>
    </source>
</evidence>
<keyword evidence="6 11" id="KW-0521">NADP</keyword>
<dbReference type="InterPro" id="IPR000672">
    <property type="entry name" value="THF_DH/CycHdrlase"/>
</dbReference>
<proteinExistence type="inferred from homology"/>
<dbReference type="GO" id="GO:0004488">
    <property type="term" value="F:methylenetetrahydrofolate dehydrogenase (NADP+) activity"/>
    <property type="evidence" value="ECO:0007669"/>
    <property type="project" value="UniProtKB-EC"/>
</dbReference>
<keyword evidence="2 11" id="KW-0554">One-carbon metabolism</keyword>
<dbReference type="EMBL" id="JAMAST010000017">
    <property type="protein sequence ID" value="MCL1632571.1"/>
    <property type="molecule type" value="Genomic_DNA"/>
</dbReference>
<dbReference type="SUPFAM" id="SSF53223">
    <property type="entry name" value="Aminoacid dehydrogenase-like, N-terminal domain"/>
    <property type="match status" value="1"/>
</dbReference>
<evidence type="ECO:0000256" key="7">
    <source>
        <dbReference type="ARBA" id="ARBA00023002"/>
    </source>
</evidence>
<dbReference type="PANTHER" id="PTHR48099">
    <property type="entry name" value="C-1-TETRAHYDROFOLATE SYNTHASE, CYTOPLASMIC-RELATED"/>
    <property type="match status" value="1"/>
</dbReference>
<keyword evidence="15" id="KW-1185">Reference proteome</keyword>
<comment type="catalytic activity">
    <reaction evidence="11">
        <text>(6R)-5,10-methylene-5,6,7,8-tetrahydrofolate + NADP(+) = (6R)-5,10-methenyltetrahydrofolate + NADPH</text>
        <dbReference type="Rhea" id="RHEA:22812"/>
        <dbReference type="ChEBI" id="CHEBI:15636"/>
        <dbReference type="ChEBI" id="CHEBI:57455"/>
        <dbReference type="ChEBI" id="CHEBI:57783"/>
        <dbReference type="ChEBI" id="CHEBI:58349"/>
        <dbReference type="EC" id="1.5.1.5"/>
    </reaction>
</comment>
<evidence type="ECO:0000256" key="1">
    <source>
        <dbReference type="ARBA" id="ARBA00004777"/>
    </source>
</evidence>
<evidence type="ECO:0000256" key="5">
    <source>
        <dbReference type="ARBA" id="ARBA00022801"/>
    </source>
</evidence>
<gene>
    <name evidence="11" type="primary">folD</name>
    <name evidence="14" type="ORF">M3N64_11645</name>
</gene>
<dbReference type="InterPro" id="IPR020867">
    <property type="entry name" value="THF_DH/CycHdrlase_CS"/>
</dbReference>
<feature type="binding site" evidence="11">
    <location>
        <begin position="165"/>
        <end position="167"/>
    </location>
    <ligand>
        <name>NADP(+)</name>
        <dbReference type="ChEBI" id="CHEBI:58349"/>
    </ligand>
</feature>
<dbReference type="Gene3D" id="3.40.50.10860">
    <property type="entry name" value="Leucine Dehydrogenase, chain A, domain 1"/>
    <property type="match status" value="1"/>
</dbReference>
<dbReference type="RefSeq" id="WP_249102389.1">
    <property type="nucleotide sequence ID" value="NZ_JAMAST010000017.1"/>
</dbReference>
<dbReference type="HAMAP" id="MF_01576">
    <property type="entry name" value="THF_DHG_CYH"/>
    <property type="match status" value="1"/>
</dbReference>
<dbReference type="InterPro" id="IPR020630">
    <property type="entry name" value="THF_DH/CycHdrlase_cat_dom"/>
</dbReference>
<dbReference type="EC" id="3.5.4.9" evidence="11"/>
<reference evidence="14 15" key="1">
    <citation type="submission" date="2022-05" db="EMBL/GenBank/DDBJ databases">
        <title>Sporolactobacillus sp nov CPB3-1, isolated from tree bark (Mangifera indica L.).</title>
        <authorList>
            <person name="Phuengjayaem S."/>
            <person name="Tanasupawat S."/>
        </authorList>
    </citation>
    <scope>NUCLEOTIDE SEQUENCE [LARGE SCALE GENOMIC DNA]</scope>
    <source>
        <strain evidence="14 15">CPB3-1</strain>
    </source>
</reference>
<dbReference type="Pfam" id="PF00763">
    <property type="entry name" value="THF_DHG_CYH"/>
    <property type="match status" value="1"/>
</dbReference>
<dbReference type="InterPro" id="IPR020631">
    <property type="entry name" value="THF_DH/CycHdrlase_NAD-bd_dom"/>
</dbReference>
<keyword evidence="3 11" id="KW-0028">Amino-acid biosynthesis</keyword>
<evidence type="ECO:0000256" key="3">
    <source>
        <dbReference type="ARBA" id="ARBA00022605"/>
    </source>
</evidence>
<evidence type="ECO:0000259" key="12">
    <source>
        <dbReference type="Pfam" id="PF00763"/>
    </source>
</evidence>
<keyword evidence="4 11" id="KW-0658">Purine biosynthesis</keyword>
<dbReference type="InterPro" id="IPR036291">
    <property type="entry name" value="NAD(P)-bd_dom_sf"/>
</dbReference>
<dbReference type="Gene3D" id="3.40.50.720">
    <property type="entry name" value="NAD(P)-binding Rossmann-like Domain"/>
    <property type="match status" value="1"/>
</dbReference>
<evidence type="ECO:0000256" key="2">
    <source>
        <dbReference type="ARBA" id="ARBA00022563"/>
    </source>
</evidence>